<gene>
    <name evidence="2" type="ORF">K466DRAFT_571180</name>
</gene>
<evidence type="ECO:0000313" key="2">
    <source>
        <dbReference type="EMBL" id="TFK77911.1"/>
    </source>
</evidence>
<protein>
    <submittedName>
        <fullName evidence="2">Uncharacterized protein</fullName>
    </submittedName>
</protein>
<dbReference type="Proteomes" id="UP000308197">
    <property type="component" value="Unassembled WGS sequence"/>
</dbReference>
<feature type="non-terminal residue" evidence="2">
    <location>
        <position position="365"/>
    </location>
</feature>
<feature type="compositionally biased region" description="Basic and acidic residues" evidence="1">
    <location>
        <begin position="31"/>
        <end position="40"/>
    </location>
</feature>
<sequence>MSAAPAEAPSFDDVMQGIVGSSDLGPQGDVHVPDNGRTEDTASMERPANRRRTHSPAVPMGHNPNIRVARAIRPVTETGVKSWSVRIQSGVVHELDFSHPIPHIRAPTLEIAADILLFLVEWLIEKRPQADSEDDEEEFDTAFATRFPDPEAECTLTTLSRLIRHGSRLDLRVGEAIGASPLRSLLRLCIQKLVADERYWKAVGRYRCVRPGPSGLPGRERNLEMCGFFSLFHMVALRVGPHPISPVALRYAIEGRDPALEFDQTFIRLIDPELYTRLLPWAEYEWGTALPTDPSHPLLILIFSAGVDVKVFSDPPLHAELEWMERHLVAQALFDGTEFAADGTGLSAFSRGLHLVLPSGRTLEQ</sequence>
<keyword evidence="3" id="KW-1185">Reference proteome</keyword>
<dbReference type="EMBL" id="ML213008">
    <property type="protein sequence ID" value="TFK77911.1"/>
    <property type="molecule type" value="Genomic_DNA"/>
</dbReference>
<feature type="region of interest" description="Disordered" evidence="1">
    <location>
        <begin position="1"/>
        <end position="63"/>
    </location>
</feature>
<reference evidence="2 3" key="1">
    <citation type="journal article" date="2019" name="Nat. Ecol. Evol.">
        <title>Megaphylogeny resolves global patterns of mushroom evolution.</title>
        <authorList>
            <person name="Varga T."/>
            <person name="Krizsan K."/>
            <person name="Foldi C."/>
            <person name="Dima B."/>
            <person name="Sanchez-Garcia M."/>
            <person name="Sanchez-Ramirez S."/>
            <person name="Szollosi G.J."/>
            <person name="Szarkandi J.G."/>
            <person name="Papp V."/>
            <person name="Albert L."/>
            <person name="Andreopoulos W."/>
            <person name="Angelini C."/>
            <person name="Antonin V."/>
            <person name="Barry K.W."/>
            <person name="Bougher N.L."/>
            <person name="Buchanan P."/>
            <person name="Buyck B."/>
            <person name="Bense V."/>
            <person name="Catcheside P."/>
            <person name="Chovatia M."/>
            <person name="Cooper J."/>
            <person name="Damon W."/>
            <person name="Desjardin D."/>
            <person name="Finy P."/>
            <person name="Geml J."/>
            <person name="Haridas S."/>
            <person name="Hughes K."/>
            <person name="Justo A."/>
            <person name="Karasinski D."/>
            <person name="Kautmanova I."/>
            <person name="Kiss B."/>
            <person name="Kocsube S."/>
            <person name="Kotiranta H."/>
            <person name="LaButti K.M."/>
            <person name="Lechner B.E."/>
            <person name="Liimatainen K."/>
            <person name="Lipzen A."/>
            <person name="Lukacs Z."/>
            <person name="Mihaltcheva S."/>
            <person name="Morgado L.N."/>
            <person name="Niskanen T."/>
            <person name="Noordeloos M.E."/>
            <person name="Ohm R.A."/>
            <person name="Ortiz-Santana B."/>
            <person name="Ovrebo C."/>
            <person name="Racz N."/>
            <person name="Riley R."/>
            <person name="Savchenko A."/>
            <person name="Shiryaev A."/>
            <person name="Soop K."/>
            <person name="Spirin V."/>
            <person name="Szebenyi C."/>
            <person name="Tomsovsky M."/>
            <person name="Tulloss R.E."/>
            <person name="Uehling J."/>
            <person name="Grigoriev I.V."/>
            <person name="Vagvolgyi C."/>
            <person name="Papp T."/>
            <person name="Martin F.M."/>
            <person name="Miettinen O."/>
            <person name="Hibbett D.S."/>
            <person name="Nagy L.G."/>
        </authorList>
    </citation>
    <scope>NUCLEOTIDE SEQUENCE [LARGE SCALE GENOMIC DNA]</scope>
    <source>
        <strain evidence="2 3">HHB13444</strain>
    </source>
</reference>
<accession>A0A5C3NJK4</accession>
<name>A0A5C3NJK4_9APHY</name>
<organism evidence="2 3">
    <name type="scientific">Polyporus arcularius HHB13444</name>
    <dbReference type="NCBI Taxonomy" id="1314778"/>
    <lineage>
        <taxon>Eukaryota</taxon>
        <taxon>Fungi</taxon>
        <taxon>Dikarya</taxon>
        <taxon>Basidiomycota</taxon>
        <taxon>Agaricomycotina</taxon>
        <taxon>Agaricomycetes</taxon>
        <taxon>Polyporales</taxon>
        <taxon>Polyporaceae</taxon>
        <taxon>Polyporus</taxon>
    </lineage>
</organism>
<proteinExistence type="predicted"/>
<evidence type="ECO:0000313" key="3">
    <source>
        <dbReference type="Proteomes" id="UP000308197"/>
    </source>
</evidence>
<dbReference type="InParanoid" id="A0A5C3NJK4"/>
<evidence type="ECO:0000256" key="1">
    <source>
        <dbReference type="SAM" id="MobiDB-lite"/>
    </source>
</evidence>
<dbReference type="AlphaFoldDB" id="A0A5C3NJK4"/>